<sequence length="68" mass="7660">MKKIQIRDEYITLGQFLKFVGCVSSGIDAKMVIKDGLVLVNGEVETRRGKKLRNADQIEFNGEAFIID</sequence>
<dbReference type="RefSeq" id="WP_092355882.1">
    <property type="nucleotide sequence ID" value="NZ_BLMI01000176.1"/>
</dbReference>
<proteinExistence type="predicted"/>
<evidence type="ECO:0000313" key="2">
    <source>
        <dbReference type="EMBL" id="GFI41422.1"/>
    </source>
</evidence>
<evidence type="ECO:0000256" key="1">
    <source>
        <dbReference type="PROSITE-ProRule" id="PRU00182"/>
    </source>
</evidence>
<dbReference type="InterPro" id="IPR036986">
    <property type="entry name" value="S4_RNA-bd_sf"/>
</dbReference>
<name>A0A1I0GXA8_9FIRM</name>
<dbReference type="OrthoDB" id="9811532at2"/>
<keyword evidence="4" id="KW-1185">Reference proteome</keyword>
<dbReference type="SUPFAM" id="SSF55174">
    <property type="entry name" value="Alpha-L RNA-binding motif"/>
    <property type="match status" value="1"/>
</dbReference>
<dbReference type="Pfam" id="PF13275">
    <property type="entry name" value="S4_2"/>
    <property type="match status" value="1"/>
</dbReference>
<dbReference type="Proteomes" id="UP000198558">
    <property type="component" value="Unassembled WGS sequence"/>
</dbReference>
<gene>
    <name evidence="2" type="ORF">IMSAGC017_01465</name>
    <name evidence="3" type="ORF">SAMN04489758_1382</name>
</gene>
<reference evidence="2 5" key="3">
    <citation type="journal article" date="2020" name="Microbiome">
        <title>Single-cell genomics of uncultured bacteria reveals dietary fiber responders in the mouse gut microbiota.</title>
        <authorList>
            <person name="Chijiiwa R."/>
            <person name="Hosokawa M."/>
            <person name="Kogawa M."/>
            <person name="Nishikawa Y."/>
            <person name="Ide K."/>
            <person name="Sakanashi C."/>
            <person name="Takahashi K."/>
            <person name="Takeyama H."/>
        </authorList>
    </citation>
    <scope>NUCLEOTIDE SEQUENCE [LARGE SCALE GENOMIC DNA]</scope>
    <source>
        <strain evidence="2">IMSAGC_017</strain>
    </source>
</reference>
<dbReference type="InterPro" id="IPR014330">
    <property type="entry name" value="RNA-bd_S4-rel_YaaA"/>
</dbReference>
<dbReference type="Proteomes" id="UP000490821">
    <property type="component" value="Unassembled WGS sequence"/>
</dbReference>
<dbReference type="EMBL" id="FOIN01000038">
    <property type="protein sequence ID" value="SET76001.1"/>
    <property type="molecule type" value="Genomic_DNA"/>
</dbReference>
<reference evidence="3" key="1">
    <citation type="submission" date="2016-10" db="EMBL/GenBank/DDBJ databases">
        <authorList>
            <person name="de Groot N.N."/>
        </authorList>
    </citation>
    <scope>NUCLEOTIDE SEQUENCE [LARGE SCALE GENOMIC DNA]</scope>
    <source>
        <strain evidence="3">DSM 1551</strain>
    </source>
</reference>
<organism evidence="3 4">
    <name type="scientific">Thomasclavelia cocleata</name>
    <dbReference type="NCBI Taxonomy" id="69824"/>
    <lineage>
        <taxon>Bacteria</taxon>
        <taxon>Bacillati</taxon>
        <taxon>Bacillota</taxon>
        <taxon>Erysipelotrichia</taxon>
        <taxon>Erysipelotrichales</taxon>
        <taxon>Coprobacillaceae</taxon>
        <taxon>Thomasclavelia</taxon>
    </lineage>
</organism>
<keyword evidence="1" id="KW-0694">RNA-binding</keyword>
<protein>
    <submittedName>
        <fullName evidence="3">Ribosome-associated protein</fullName>
    </submittedName>
</protein>
<evidence type="ECO:0000313" key="4">
    <source>
        <dbReference type="Proteomes" id="UP000198558"/>
    </source>
</evidence>
<reference evidence="4" key="2">
    <citation type="submission" date="2016-10" db="EMBL/GenBank/DDBJ databases">
        <authorList>
            <person name="Varghese N."/>
            <person name="Submissions S."/>
        </authorList>
    </citation>
    <scope>NUCLEOTIDE SEQUENCE [LARGE SCALE GENOMIC DNA]</scope>
    <source>
        <strain evidence="4">DSM 1551</strain>
    </source>
</reference>
<dbReference type="CDD" id="cd00165">
    <property type="entry name" value="S4"/>
    <property type="match status" value="1"/>
</dbReference>
<evidence type="ECO:0000313" key="3">
    <source>
        <dbReference type="EMBL" id="SET76001.1"/>
    </source>
</evidence>
<evidence type="ECO:0000313" key="5">
    <source>
        <dbReference type="Proteomes" id="UP000490821"/>
    </source>
</evidence>
<dbReference type="GO" id="GO:0003723">
    <property type="term" value="F:RNA binding"/>
    <property type="evidence" value="ECO:0007669"/>
    <property type="project" value="UniProtKB-KW"/>
</dbReference>
<dbReference type="GeneID" id="78289212"/>
<dbReference type="Gene3D" id="3.10.290.10">
    <property type="entry name" value="RNA-binding S4 domain"/>
    <property type="match status" value="1"/>
</dbReference>
<dbReference type="AlphaFoldDB" id="A0A1I0GXA8"/>
<dbReference type="PROSITE" id="PS50889">
    <property type="entry name" value="S4"/>
    <property type="match status" value="1"/>
</dbReference>
<accession>A0A1I0GXA8</accession>
<dbReference type="EMBL" id="BLMI01000176">
    <property type="protein sequence ID" value="GFI41422.1"/>
    <property type="molecule type" value="Genomic_DNA"/>
</dbReference>
<dbReference type="NCBIfam" id="TIGR02988">
    <property type="entry name" value="YaaA_near_RecF"/>
    <property type="match status" value="1"/>
</dbReference>